<dbReference type="InterPro" id="IPR016166">
    <property type="entry name" value="FAD-bd_PCMH"/>
</dbReference>
<proteinExistence type="inferred from homology"/>
<dbReference type="Pfam" id="PF01565">
    <property type="entry name" value="FAD_binding_4"/>
    <property type="match status" value="1"/>
</dbReference>
<keyword evidence="4" id="KW-0560">Oxidoreductase</keyword>
<dbReference type="GO" id="GO:0016491">
    <property type="term" value="F:oxidoreductase activity"/>
    <property type="evidence" value="ECO:0007669"/>
    <property type="project" value="UniProtKB-KW"/>
</dbReference>
<evidence type="ECO:0000259" key="5">
    <source>
        <dbReference type="PROSITE" id="PS51387"/>
    </source>
</evidence>
<name>A0AAV9XJC8_9PEZI</name>
<evidence type="ECO:0000313" key="6">
    <source>
        <dbReference type="EMBL" id="KAK6542059.1"/>
    </source>
</evidence>
<reference evidence="6 7" key="1">
    <citation type="submission" date="2019-10" db="EMBL/GenBank/DDBJ databases">
        <authorList>
            <person name="Palmer J.M."/>
        </authorList>
    </citation>
    <scope>NUCLEOTIDE SEQUENCE [LARGE SCALE GENOMIC DNA]</scope>
    <source>
        <strain evidence="6 7">TWF694</strain>
    </source>
</reference>
<comment type="similarity">
    <text evidence="1">Belongs to the oxygen-dependent FAD-linked oxidoreductase family.</text>
</comment>
<keyword evidence="7" id="KW-1185">Reference proteome</keyword>
<dbReference type="Proteomes" id="UP001365542">
    <property type="component" value="Unassembled WGS sequence"/>
</dbReference>
<dbReference type="PANTHER" id="PTHR42973:SF7">
    <property type="entry name" value="FAD-BINDING PCMH-TYPE DOMAIN-CONTAINING PROTEIN"/>
    <property type="match status" value="1"/>
</dbReference>
<keyword evidence="3" id="KW-0274">FAD</keyword>
<dbReference type="InterPro" id="IPR050416">
    <property type="entry name" value="FAD-linked_Oxidoreductase"/>
</dbReference>
<dbReference type="EMBL" id="JAVHJO010000003">
    <property type="protein sequence ID" value="KAK6542059.1"/>
    <property type="molecule type" value="Genomic_DNA"/>
</dbReference>
<dbReference type="PROSITE" id="PS51387">
    <property type="entry name" value="FAD_PCMH"/>
    <property type="match status" value="1"/>
</dbReference>
<protein>
    <recommendedName>
        <fullName evidence="5">FAD-binding PCMH-type domain-containing protein</fullName>
    </recommendedName>
</protein>
<dbReference type="InterPro" id="IPR036318">
    <property type="entry name" value="FAD-bd_PCMH-like_sf"/>
</dbReference>
<dbReference type="Gene3D" id="3.40.462.20">
    <property type="match status" value="1"/>
</dbReference>
<accession>A0AAV9XJC8</accession>
<sequence>MRELNQVQVDEKAGTATFGGGTLVGELIDAVTEKNLEVATGVCNSVGVMGALLYGGVGRYIGKYGLGIDNLISINCVDSTGRLHYNVTEETDEELWWAIRGAGVSLGIVTQATMKAYPVSNGGMSWTGTLMYGDQSKLENIIQALTETEMDENMCAHVLFACPPPTLAPVIVVVPWYYGPEAEAEKVWRGLLELKPTVKLTGMIAANKLNEEHDAFGEKGGRKPGVGIGLQKLDPVAYRQIWNLYVNFIKENPDAGRSIVLTECFSKEKTRSVAAESTAFANRDINYEVICVPWYTDSKLDIRANSFSQSVREVWVQKCSHPDRVRCYPAFAGLKEPIESLFGEEERIKKLKAIKKLWDPDNYWGALMDLSNS</sequence>
<gene>
    <name evidence="6" type="ORF">TWF694_007830</name>
</gene>
<organism evidence="6 7">
    <name type="scientific">Orbilia ellipsospora</name>
    <dbReference type="NCBI Taxonomy" id="2528407"/>
    <lineage>
        <taxon>Eukaryota</taxon>
        <taxon>Fungi</taxon>
        <taxon>Dikarya</taxon>
        <taxon>Ascomycota</taxon>
        <taxon>Pezizomycotina</taxon>
        <taxon>Orbiliomycetes</taxon>
        <taxon>Orbiliales</taxon>
        <taxon>Orbiliaceae</taxon>
        <taxon>Orbilia</taxon>
    </lineage>
</organism>
<dbReference type="SUPFAM" id="SSF56176">
    <property type="entry name" value="FAD-binding/transporter-associated domain-like"/>
    <property type="match status" value="1"/>
</dbReference>
<dbReference type="GO" id="GO:0071949">
    <property type="term" value="F:FAD binding"/>
    <property type="evidence" value="ECO:0007669"/>
    <property type="project" value="InterPro"/>
</dbReference>
<dbReference type="AlphaFoldDB" id="A0AAV9XJC8"/>
<evidence type="ECO:0000256" key="4">
    <source>
        <dbReference type="ARBA" id="ARBA00023002"/>
    </source>
</evidence>
<comment type="caution">
    <text evidence="6">The sequence shown here is derived from an EMBL/GenBank/DDBJ whole genome shotgun (WGS) entry which is preliminary data.</text>
</comment>
<evidence type="ECO:0000256" key="1">
    <source>
        <dbReference type="ARBA" id="ARBA00005466"/>
    </source>
</evidence>
<evidence type="ECO:0000313" key="7">
    <source>
        <dbReference type="Proteomes" id="UP001365542"/>
    </source>
</evidence>
<evidence type="ECO:0000256" key="3">
    <source>
        <dbReference type="ARBA" id="ARBA00022827"/>
    </source>
</evidence>
<feature type="domain" description="FAD-binding PCMH-type" evidence="5">
    <location>
        <begin position="1"/>
        <end position="119"/>
    </location>
</feature>
<dbReference type="Gene3D" id="3.30.465.10">
    <property type="match status" value="1"/>
</dbReference>
<keyword evidence="2" id="KW-0285">Flavoprotein</keyword>
<evidence type="ECO:0000256" key="2">
    <source>
        <dbReference type="ARBA" id="ARBA00022630"/>
    </source>
</evidence>
<dbReference type="InterPro" id="IPR006094">
    <property type="entry name" value="Oxid_FAD_bind_N"/>
</dbReference>
<dbReference type="InterPro" id="IPR016169">
    <property type="entry name" value="FAD-bd_PCMH_sub2"/>
</dbReference>
<dbReference type="PANTHER" id="PTHR42973">
    <property type="entry name" value="BINDING OXIDOREDUCTASE, PUTATIVE (AFU_ORTHOLOGUE AFUA_1G17690)-RELATED"/>
    <property type="match status" value="1"/>
</dbReference>